<dbReference type="EMBL" id="JABBNB010000017">
    <property type="protein sequence ID" value="NMO02800.1"/>
    <property type="molecule type" value="Genomic_DNA"/>
</dbReference>
<dbReference type="Pfam" id="PF19938">
    <property type="entry name" value="DUF6400"/>
    <property type="match status" value="1"/>
</dbReference>
<name>A0A848KW38_9ACTN</name>
<organism evidence="1 2">
    <name type="scientific">Gordonia asplenii</name>
    <dbReference type="NCBI Taxonomy" id="2725283"/>
    <lineage>
        <taxon>Bacteria</taxon>
        <taxon>Bacillati</taxon>
        <taxon>Actinomycetota</taxon>
        <taxon>Actinomycetes</taxon>
        <taxon>Mycobacteriales</taxon>
        <taxon>Gordoniaceae</taxon>
        <taxon>Gordonia</taxon>
    </lineage>
</organism>
<sequence length="79" mass="8541">MGNDCALSVAFDLTFDEARRRNAVLAAMGDAWDPVSALAEEARAHDMLYSNLDSEQQSTYEELVEAGVLPSRGVADVAH</sequence>
<comment type="caution">
    <text evidence="1">The sequence shown here is derived from an EMBL/GenBank/DDBJ whole genome shotgun (WGS) entry which is preliminary data.</text>
</comment>
<evidence type="ECO:0000313" key="2">
    <source>
        <dbReference type="Proteomes" id="UP000550729"/>
    </source>
</evidence>
<dbReference type="AlphaFoldDB" id="A0A848KW38"/>
<keyword evidence="2" id="KW-1185">Reference proteome</keyword>
<gene>
    <name evidence="1" type="ORF">HH308_16430</name>
</gene>
<dbReference type="RefSeq" id="WP_170195309.1">
    <property type="nucleotide sequence ID" value="NZ_JABBNB010000017.1"/>
</dbReference>
<dbReference type="InterPro" id="IPR045649">
    <property type="entry name" value="DUF6400"/>
</dbReference>
<reference evidence="1 2" key="1">
    <citation type="submission" date="2020-04" db="EMBL/GenBank/DDBJ databases">
        <title>Gordonia sp. nov. TBRC 11910.</title>
        <authorList>
            <person name="Suriyachadkun C."/>
        </authorList>
    </citation>
    <scope>NUCLEOTIDE SEQUENCE [LARGE SCALE GENOMIC DNA]</scope>
    <source>
        <strain evidence="1 2">TBRC 11910</strain>
    </source>
</reference>
<evidence type="ECO:0000313" key="1">
    <source>
        <dbReference type="EMBL" id="NMO02800.1"/>
    </source>
</evidence>
<proteinExistence type="predicted"/>
<dbReference type="Proteomes" id="UP000550729">
    <property type="component" value="Unassembled WGS sequence"/>
</dbReference>
<accession>A0A848KW38</accession>
<protein>
    <submittedName>
        <fullName evidence="1">Uncharacterized protein</fullName>
    </submittedName>
</protein>